<gene>
    <name evidence="1" type="ORF">BAJUN_00550</name>
</gene>
<evidence type="ECO:0000313" key="1">
    <source>
        <dbReference type="EMBL" id="UTC29685.1"/>
    </source>
</evidence>
<evidence type="ECO:0000313" key="2">
    <source>
        <dbReference type="Proteomes" id="UP001057427"/>
    </source>
</evidence>
<sequence length="78" mass="8861">MFRLKCEVNGYLGFEVFGASIQDCIDKFKAQAKVEEKRRSADWTAEIEKIVDAATYKPETCIDDLTFGGVFVDFERVA</sequence>
<dbReference type="Proteomes" id="UP001057427">
    <property type="component" value="Segment"/>
</dbReference>
<keyword evidence="2" id="KW-1185">Reference proteome</keyword>
<name>A0A9E7N5Y6_9CAUD</name>
<reference evidence="1" key="1">
    <citation type="submission" date="2022-05" db="EMBL/GenBank/DDBJ databases">
        <authorList>
            <person name="Friedrich I."/>
            <person name="Poehlein A."/>
            <person name="Schneider D."/>
            <person name="Hertel R."/>
            <person name="Daniel R."/>
        </authorList>
    </citation>
    <scope>NUCLEOTIDE SEQUENCE</scope>
</reference>
<proteinExistence type="predicted"/>
<protein>
    <submittedName>
        <fullName evidence="1">Uncharacterized protein</fullName>
    </submittedName>
</protein>
<dbReference type="EMBL" id="ON529858">
    <property type="protein sequence ID" value="UTC29685.1"/>
    <property type="molecule type" value="Genomic_DNA"/>
</dbReference>
<organism evidence="1 2">
    <name type="scientific">Brevundimonas phage vB_BgoS-Bajun</name>
    <dbReference type="NCBI Taxonomy" id="2948594"/>
    <lineage>
        <taxon>Viruses</taxon>
        <taxon>Duplodnaviria</taxon>
        <taxon>Heunggongvirae</taxon>
        <taxon>Uroviricota</taxon>
        <taxon>Caudoviricetes</taxon>
        <taxon>Dolichocephalovirinae</taxon>
    </lineage>
</organism>
<accession>A0A9E7N5Y6</accession>